<dbReference type="PROSITE" id="PS50895">
    <property type="entry name" value="SURF1"/>
    <property type="match status" value="1"/>
</dbReference>
<evidence type="ECO:0000256" key="6">
    <source>
        <dbReference type="RuleBase" id="RU363076"/>
    </source>
</evidence>
<dbReference type="InterPro" id="IPR002994">
    <property type="entry name" value="Surf1/Shy1"/>
</dbReference>
<evidence type="ECO:0000256" key="3">
    <source>
        <dbReference type="ARBA" id="ARBA00022692"/>
    </source>
</evidence>
<proteinExistence type="inferred from homology"/>
<sequence>MYRFLLSRQWVILTLIALLLMPAMVELGFWQMHRHERRVASNHLIADNLRAKPAPVESLTAPGAAVPKREVYRTVTATGHYDTAHEVVARQRTAADGDSIGYHVITPLVLADGRSVLVNRGWIPAGTDLTKVPKVPAAPSGEITVTGRLRPDETTAATGIRNKGGLPDRMIMLINSALVAEELPAAERPVGGYIELETTSPKPSGRQPELIPDPDHSSIGMHMGYAIQWWLFTAMVPVGWVILVRRERRERLAARDAAAQEADGTAEPVAAAVASP</sequence>
<keyword evidence="4 6" id="KW-1133">Transmembrane helix</keyword>
<evidence type="ECO:0000256" key="5">
    <source>
        <dbReference type="ARBA" id="ARBA00023136"/>
    </source>
</evidence>
<keyword evidence="3 6" id="KW-0812">Transmembrane</keyword>
<dbReference type="CDD" id="cd06662">
    <property type="entry name" value="SURF1"/>
    <property type="match status" value="1"/>
</dbReference>
<dbReference type="PANTHER" id="PTHR23427:SF2">
    <property type="entry name" value="SURFEIT LOCUS PROTEIN 1"/>
    <property type="match status" value="1"/>
</dbReference>
<evidence type="ECO:0000313" key="8">
    <source>
        <dbReference type="EMBL" id="SNR89981.1"/>
    </source>
</evidence>
<evidence type="ECO:0000256" key="7">
    <source>
        <dbReference type="SAM" id="MobiDB-lite"/>
    </source>
</evidence>
<organism evidence="8 9">
    <name type="scientific">Actinacidiphila glaucinigra</name>
    <dbReference type="NCBI Taxonomy" id="235986"/>
    <lineage>
        <taxon>Bacteria</taxon>
        <taxon>Bacillati</taxon>
        <taxon>Actinomycetota</taxon>
        <taxon>Actinomycetes</taxon>
        <taxon>Kitasatosporales</taxon>
        <taxon>Streptomycetaceae</taxon>
        <taxon>Actinacidiphila</taxon>
    </lineage>
</organism>
<comment type="subcellular location">
    <subcellularLocation>
        <location evidence="6">Cell membrane</location>
        <topology evidence="6">Multi-pass membrane protein</topology>
    </subcellularLocation>
    <subcellularLocation>
        <location evidence="1">Membrane</location>
    </subcellularLocation>
</comment>
<dbReference type="AlphaFoldDB" id="A0A239A3U9"/>
<comment type="similarity">
    <text evidence="2 6">Belongs to the SURF1 family.</text>
</comment>
<dbReference type="Proteomes" id="UP000198280">
    <property type="component" value="Unassembled WGS sequence"/>
</dbReference>
<name>A0A239A3U9_9ACTN</name>
<keyword evidence="5 6" id="KW-0472">Membrane</keyword>
<feature type="region of interest" description="Disordered" evidence="7">
    <location>
        <begin position="197"/>
        <end position="217"/>
    </location>
</feature>
<dbReference type="Pfam" id="PF02104">
    <property type="entry name" value="SURF1"/>
    <property type="match status" value="1"/>
</dbReference>
<evidence type="ECO:0000256" key="4">
    <source>
        <dbReference type="ARBA" id="ARBA00022989"/>
    </source>
</evidence>
<dbReference type="RefSeq" id="WP_089222097.1">
    <property type="nucleotide sequence ID" value="NZ_FZOF01000001.1"/>
</dbReference>
<comment type="caution">
    <text evidence="6">Lacks conserved residue(s) required for the propagation of feature annotation.</text>
</comment>
<dbReference type="EMBL" id="FZOF01000001">
    <property type="protein sequence ID" value="SNR89981.1"/>
    <property type="molecule type" value="Genomic_DNA"/>
</dbReference>
<keyword evidence="6" id="KW-1003">Cell membrane</keyword>
<reference evidence="8 9" key="1">
    <citation type="submission" date="2017-06" db="EMBL/GenBank/DDBJ databases">
        <authorList>
            <person name="Kim H.J."/>
            <person name="Triplett B.A."/>
        </authorList>
    </citation>
    <scope>NUCLEOTIDE SEQUENCE [LARGE SCALE GENOMIC DNA]</scope>
    <source>
        <strain evidence="8 9">CGMCC 4.1858</strain>
    </source>
</reference>
<dbReference type="InterPro" id="IPR045214">
    <property type="entry name" value="Surf1/Surf4"/>
</dbReference>
<dbReference type="OrthoDB" id="9807214at2"/>
<feature type="transmembrane region" description="Helical" evidence="6">
    <location>
        <begin position="227"/>
        <end position="245"/>
    </location>
</feature>
<evidence type="ECO:0000256" key="2">
    <source>
        <dbReference type="ARBA" id="ARBA00007165"/>
    </source>
</evidence>
<evidence type="ECO:0000256" key="1">
    <source>
        <dbReference type="ARBA" id="ARBA00004370"/>
    </source>
</evidence>
<gene>
    <name evidence="8" type="ORF">SAMN05216252_101747</name>
</gene>
<accession>A0A239A3U9</accession>
<keyword evidence="9" id="KW-1185">Reference proteome</keyword>
<dbReference type="GO" id="GO:0005886">
    <property type="term" value="C:plasma membrane"/>
    <property type="evidence" value="ECO:0007669"/>
    <property type="project" value="UniProtKB-SubCell"/>
</dbReference>
<dbReference type="PANTHER" id="PTHR23427">
    <property type="entry name" value="SURFEIT LOCUS PROTEIN"/>
    <property type="match status" value="1"/>
</dbReference>
<protein>
    <recommendedName>
        <fullName evidence="6">SURF1-like protein</fullName>
    </recommendedName>
</protein>
<evidence type="ECO:0000313" key="9">
    <source>
        <dbReference type="Proteomes" id="UP000198280"/>
    </source>
</evidence>